<keyword evidence="2" id="KW-1185">Reference proteome</keyword>
<proteinExistence type="predicted"/>
<dbReference type="EMBL" id="CM047738">
    <property type="protein sequence ID" value="KAJ0047166.1"/>
    <property type="molecule type" value="Genomic_DNA"/>
</dbReference>
<organism evidence="1 2">
    <name type="scientific">Pistacia integerrima</name>
    <dbReference type="NCBI Taxonomy" id="434235"/>
    <lineage>
        <taxon>Eukaryota</taxon>
        <taxon>Viridiplantae</taxon>
        <taxon>Streptophyta</taxon>
        <taxon>Embryophyta</taxon>
        <taxon>Tracheophyta</taxon>
        <taxon>Spermatophyta</taxon>
        <taxon>Magnoliopsida</taxon>
        <taxon>eudicotyledons</taxon>
        <taxon>Gunneridae</taxon>
        <taxon>Pentapetalae</taxon>
        <taxon>rosids</taxon>
        <taxon>malvids</taxon>
        <taxon>Sapindales</taxon>
        <taxon>Anacardiaceae</taxon>
        <taxon>Pistacia</taxon>
    </lineage>
</organism>
<dbReference type="Proteomes" id="UP001163603">
    <property type="component" value="Chromosome 3"/>
</dbReference>
<name>A0ACC0Z7I0_9ROSI</name>
<protein>
    <submittedName>
        <fullName evidence="1">Uncharacterized protein</fullName>
    </submittedName>
</protein>
<comment type="caution">
    <text evidence="1">The sequence shown here is derived from an EMBL/GenBank/DDBJ whole genome shotgun (WGS) entry which is preliminary data.</text>
</comment>
<accession>A0ACC0Z7I0</accession>
<reference evidence="2" key="1">
    <citation type="journal article" date="2023" name="G3 (Bethesda)">
        <title>Genome assembly and association tests identify interacting loci associated with vigor, precocity, and sex in interspecific pistachio rootstocks.</title>
        <authorList>
            <person name="Palmer W."/>
            <person name="Jacygrad E."/>
            <person name="Sagayaradj S."/>
            <person name="Cavanaugh K."/>
            <person name="Han R."/>
            <person name="Bertier L."/>
            <person name="Beede B."/>
            <person name="Kafkas S."/>
            <person name="Golino D."/>
            <person name="Preece J."/>
            <person name="Michelmore R."/>
        </authorList>
    </citation>
    <scope>NUCLEOTIDE SEQUENCE [LARGE SCALE GENOMIC DNA]</scope>
</reference>
<evidence type="ECO:0000313" key="2">
    <source>
        <dbReference type="Proteomes" id="UP001163603"/>
    </source>
</evidence>
<gene>
    <name evidence="1" type="ORF">Pint_05288</name>
</gene>
<sequence>MGNSQFLTTYPRANTFFFPQGISDHSPTVWDTHIPGFPLFSVMQKIKALKPCCRAFNRKQGNLTQKVAVLRKEVENIQSALDVDPYNRDLREQEAIFSGAFREAVLDEERLLKQKSKIH</sequence>
<evidence type="ECO:0000313" key="1">
    <source>
        <dbReference type="EMBL" id="KAJ0047166.1"/>
    </source>
</evidence>